<organism evidence="6 7">
    <name type="scientific">Candidatus Woesebacteria bacterium RIFOXYB1_FULL_38_16</name>
    <dbReference type="NCBI Taxonomy" id="1802538"/>
    <lineage>
        <taxon>Bacteria</taxon>
        <taxon>Candidatus Woeseibacteriota</taxon>
    </lineage>
</organism>
<evidence type="ECO:0000256" key="2">
    <source>
        <dbReference type="ARBA" id="ARBA00022448"/>
    </source>
</evidence>
<keyword evidence="3" id="KW-0732">Signal</keyword>
<dbReference type="GO" id="GO:0043190">
    <property type="term" value="C:ATP-binding cassette (ABC) transporter complex"/>
    <property type="evidence" value="ECO:0007669"/>
    <property type="project" value="InterPro"/>
</dbReference>
<keyword evidence="4" id="KW-0812">Transmembrane</keyword>
<dbReference type="GO" id="GO:1904680">
    <property type="term" value="F:peptide transmembrane transporter activity"/>
    <property type="evidence" value="ECO:0007669"/>
    <property type="project" value="TreeGrafter"/>
</dbReference>
<dbReference type="PANTHER" id="PTHR30290">
    <property type="entry name" value="PERIPLASMIC BINDING COMPONENT OF ABC TRANSPORTER"/>
    <property type="match status" value="1"/>
</dbReference>
<feature type="domain" description="Solute-binding protein family 5" evidence="5">
    <location>
        <begin position="83"/>
        <end position="353"/>
    </location>
</feature>
<evidence type="ECO:0000256" key="1">
    <source>
        <dbReference type="ARBA" id="ARBA00005695"/>
    </source>
</evidence>
<protein>
    <recommendedName>
        <fullName evidence="5">Solute-binding protein family 5 domain-containing protein</fullName>
    </recommendedName>
</protein>
<dbReference type="Pfam" id="PF00496">
    <property type="entry name" value="SBP_bac_5"/>
    <property type="match status" value="1"/>
</dbReference>
<dbReference type="InterPro" id="IPR030678">
    <property type="entry name" value="Peptide/Ni-bd"/>
</dbReference>
<dbReference type="STRING" id="1802538.A2382_02615"/>
<proteinExistence type="inferred from homology"/>
<comment type="caution">
    <text evidence="6">The sequence shown here is derived from an EMBL/GenBank/DDBJ whole genome shotgun (WGS) entry which is preliminary data.</text>
</comment>
<reference evidence="6 7" key="1">
    <citation type="journal article" date="2016" name="Nat. Commun.">
        <title>Thousands of microbial genomes shed light on interconnected biogeochemical processes in an aquifer system.</title>
        <authorList>
            <person name="Anantharaman K."/>
            <person name="Brown C.T."/>
            <person name="Hug L.A."/>
            <person name="Sharon I."/>
            <person name="Castelle C.J."/>
            <person name="Probst A.J."/>
            <person name="Thomas B.C."/>
            <person name="Singh A."/>
            <person name="Wilkins M.J."/>
            <person name="Karaoz U."/>
            <person name="Brodie E.L."/>
            <person name="Williams K.H."/>
            <person name="Hubbard S.S."/>
            <person name="Banfield J.F."/>
        </authorList>
    </citation>
    <scope>NUCLEOTIDE SEQUENCE [LARGE SCALE GENOMIC DNA]</scope>
</reference>
<dbReference type="Gene3D" id="3.10.105.10">
    <property type="entry name" value="Dipeptide-binding Protein, Domain 3"/>
    <property type="match status" value="1"/>
</dbReference>
<dbReference type="PANTHER" id="PTHR30290:SF9">
    <property type="entry name" value="OLIGOPEPTIDE-BINDING PROTEIN APPA"/>
    <property type="match status" value="1"/>
</dbReference>
<dbReference type="InterPro" id="IPR000914">
    <property type="entry name" value="SBP_5_dom"/>
</dbReference>
<dbReference type="PIRSF" id="PIRSF002741">
    <property type="entry name" value="MppA"/>
    <property type="match status" value="1"/>
</dbReference>
<accession>A0A1F8CRD0</accession>
<dbReference type="Gene3D" id="3.40.190.10">
    <property type="entry name" value="Periplasmic binding protein-like II"/>
    <property type="match status" value="1"/>
</dbReference>
<keyword evidence="4" id="KW-1133">Transmembrane helix</keyword>
<evidence type="ECO:0000256" key="3">
    <source>
        <dbReference type="ARBA" id="ARBA00022729"/>
    </source>
</evidence>
<evidence type="ECO:0000313" key="7">
    <source>
        <dbReference type="Proteomes" id="UP000178999"/>
    </source>
</evidence>
<feature type="transmembrane region" description="Helical" evidence="4">
    <location>
        <begin position="21"/>
        <end position="44"/>
    </location>
</feature>
<dbReference type="EMBL" id="MGHY01000027">
    <property type="protein sequence ID" value="OGM78842.1"/>
    <property type="molecule type" value="Genomic_DNA"/>
</dbReference>
<dbReference type="SUPFAM" id="SSF53850">
    <property type="entry name" value="Periplasmic binding protein-like II"/>
    <property type="match status" value="1"/>
</dbReference>
<evidence type="ECO:0000256" key="4">
    <source>
        <dbReference type="SAM" id="Phobius"/>
    </source>
</evidence>
<evidence type="ECO:0000313" key="6">
    <source>
        <dbReference type="EMBL" id="OGM78842.1"/>
    </source>
</evidence>
<name>A0A1F8CRD0_9BACT</name>
<dbReference type="CDD" id="cd00995">
    <property type="entry name" value="PBP2_NikA_DppA_OppA_like"/>
    <property type="match status" value="1"/>
</dbReference>
<comment type="similarity">
    <text evidence="1">Belongs to the bacterial solute-binding protein 5 family.</text>
</comment>
<dbReference type="AlphaFoldDB" id="A0A1F8CRD0"/>
<keyword evidence="2" id="KW-0813">Transport</keyword>
<keyword evidence="4" id="KW-0472">Membrane</keyword>
<gene>
    <name evidence="6" type="ORF">A2382_02615</name>
</gene>
<evidence type="ECO:0000259" key="5">
    <source>
        <dbReference type="Pfam" id="PF00496"/>
    </source>
</evidence>
<dbReference type="InterPro" id="IPR039424">
    <property type="entry name" value="SBP_5"/>
</dbReference>
<dbReference type="Gene3D" id="3.90.76.10">
    <property type="entry name" value="Dipeptide-binding Protein, Domain 1"/>
    <property type="match status" value="1"/>
</dbReference>
<dbReference type="Proteomes" id="UP000178999">
    <property type="component" value="Unassembled WGS sequence"/>
</dbReference>
<dbReference type="GO" id="GO:0042597">
    <property type="term" value="C:periplasmic space"/>
    <property type="evidence" value="ECO:0007669"/>
    <property type="project" value="UniProtKB-ARBA"/>
</dbReference>
<sequence length="442" mass="51517">MLATLRFWFRLTIAFIVRFRGILFMGVVFGFFIFIGLTFLFPLLTQSKTEYIGMTGRYTTEDLPEEVIRLIGNGLTKIDKDGKVVLDLAKEIEEKEKGKIWIFRLRDDIYWHDGTKVDSKTINYSFPDVTVTKLDEKTIMFELKNPFSAFGSVVSRPIFSRGLLGTGEWRVKKLTTNGAYVERITLQNNQKQKKEFRFFPNEERTKFAFKYGQIDYILDLINPSPLEKWNTAVLTADIRKDRFVGIFLNNSDPTIGDNKSLRQALSYAIDKDGLMEERVISPIHPDSWVYNPQVKRYDYDPEHARELLRDVPKGILDGLNIQLVTIPVLLETAEKVAKYWEEIGVKSIVKVSSNLPDEYQALLVIYDIPKDPDQYSIWHSTQSETNISKYSNPRIDKLLEDGRLETDEQQRKKIYLDFQRFLLEDAPVIMLYHPVSYQVERK</sequence>
<dbReference type="GO" id="GO:0015833">
    <property type="term" value="P:peptide transport"/>
    <property type="evidence" value="ECO:0007669"/>
    <property type="project" value="TreeGrafter"/>
</dbReference>